<reference evidence="2" key="1">
    <citation type="submission" date="2021-04" db="EMBL/GenBank/DDBJ databases">
        <title>Pseudonocardia sp. nov., isolated from sandy soil of mangrove forest.</title>
        <authorList>
            <person name="Zan Z."/>
            <person name="Huang R."/>
            <person name="Liu W."/>
        </authorList>
    </citation>
    <scope>NUCLEOTIDE SEQUENCE</scope>
    <source>
        <strain evidence="2">S2-4</strain>
    </source>
</reference>
<feature type="compositionally biased region" description="Low complexity" evidence="1">
    <location>
        <begin position="122"/>
        <end position="133"/>
    </location>
</feature>
<comment type="caution">
    <text evidence="2">The sequence shown here is derived from an EMBL/GenBank/DDBJ whole genome shotgun (WGS) entry which is preliminary data.</text>
</comment>
<evidence type="ECO:0000313" key="3">
    <source>
        <dbReference type="Proteomes" id="UP001165283"/>
    </source>
</evidence>
<evidence type="ECO:0000313" key="2">
    <source>
        <dbReference type="EMBL" id="MCO1659198.1"/>
    </source>
</evidence>
<organism evidence="2 3">
    <name type="scientific">Pseudonocardia humida</name>
    <dbReference type="NCBI Taxonomy" id="2800819"/>
    <lineage>
        <taxon>Bacteria</taxon>
        <taxon>Bacillati</taxon>
        <taxon>Actinomycetota</taxon>
        <taxon>Actinomycetes</taxon>
        <taxon>Pseudonocardiales</taxon>
        <taxon>Pseudonocardiaceae</taxon>
        <taxon>Pseudonocardia</taxon>
    </lineage>
</organism>
<gene>
    <name evidence="2" type="ORF">KDL28_29415</name>
</gene>
<accession>A0ABT1A868</accession>
<proteinExistence type="predicted"/>
<dbReference type="EMBL" id="JAGSOV010000063">
    <property type="protein sequence ID" value="MCO1659198.1"/>
    <property type="molecule type" value="Genomic_DNA"/>
</dbReference>
<dbReference type="RefSeq" id="WP_252443927.1">
    <property type="nucleotide sequence ID" value="NZ_JAGSOV010000063.1"/>
</dbReference>
<protein>
    <submittedName>
        <fullName evidence="2">Uncharacterized protein</fullName>
    </submittedName>
</protein>
<name>A0ABT1A868_9PSEU</name>
<feature type="region of interest" description="Disordered" evidence="1">
    <location>
        <begin position="111"/>
        <end position="142"/>
    </location>
</feature>
<sequence length="142" mass="15308">MSTSYWRVEELARELTEVADEVDAHTQAGHALRLPTALTQAAQRIAAASDRSRVEAALATMPVSQAVVYLTDHQEVVTATELQVRLSRIGREVPLATVTVALHRARERGQLVSRGRGRFARPGPTDTTTSTPPLRGGSPSDG</sequence>
<keyword evidence="3" id="KW-1185">Reference proteome</keyword>
<evidence type="ECO:0000256" key="1">
    <source>
        <dbReference type="SAM" id="MobiDB-lite"/>
    </source>
</evidence>
<dbReference type="Proteomes" id="UP001165283">
    <property type="component" value="Unassembled WGS sequence"/>
</dbReference>